<dbReference type="InterPro" id="IPR009081">
    <property type="entry name" value="PP-bd_ACP"/>
</dbReference>
<dbReference type="CDD" id="cd19531">
    <property type="entry name" value="LCL_NRPS-like"/>
    <property type="match status" value="1"/>
</dbReference>
<dbReference type="InterPro" id="IPR020806">
    <property type="entry name" value="PKS_PP-bd"/>
</dbReference>
<dbReference type="PANTHER" id="PTHR45527:SF1">
    <property type="entry name" value="FATTY ACID SYNTHASE"/>
    <property type="match status" value="1"/>
</dbReference>
<name>A0A4D4KNZ8_STRVO</name>
<comment type="cofactor">
    <cofactor evidence="1">
        <name>pantetheine 4'-phosphate</name>
        <dbReference type="ChEBI" id="CHEBI:47942"/>
    </cofactor>
</comment>
<dbReference type="Gene3D" id="1.10.1200.10">
    <property type="entry name" value="ACP-like"/>
    <property type="match status" value="1"/>
</dbReference>
<sequence length="669" mass="72551">MVTVREDQPGVRRLAAYVVAAGSGAPPQAGELRAFLQRSLPAQMIPAAFVALDALPLTANGKLDRRALPAPGLDGFAASAERIAPRTEAERTVARVWAEVLPVEEAGATDDFFALGGDSILAIRVASRLRAAFGTEVTPRALFTHTTVAELAAALGASEESGAPEDGGAADAIPAVPRDGELPLSYPQARLWFLDSFDGGGTEYVTPFALRLRGRLDTAALRTALDGLVARHEPLRTTFAEVDGRGVQRVHDPYPVALPVHDLTARPVAERERELERLLERDGATPFDLRTGPLLRASLIRLDDEEHVLTLTMHHIVTDGWSTAVISADLSELYGAAVMARRPALAPLPLGYADYAAWQRDPLGGAARMEPQLEYWRERLAELAPLELPTDRPRPAVQTRCGALLEFTLPAALVERLRAAGRRRDGTLFMTLLATCQVLLARWSGQEDIAVGTVTSGRERPELEHLVGMFVNTLVLRTRVAADESFEELLTRVRGTVLDAFAHQDVPFERIVDALQPERDTSRTPLFQVMVALHNLGAEVPDLPGLTVESVRVPGRTAGFDLGFDFVAGPGGLTGFVEYNTDLFDAATVRRMARQLRLLLEAVAEDPGLRVGELPLLTAGERRTVLEEWNDTALAVPDTTFPGSSRSRPPAPRAPPRWWPPTPATTSRG</sequence>
<comment type="caution">
    <text evidence="7">The sequence shown here is derived from an EMBL/GenBank/DDBJ whole genome shotgun (WGS) entry which is preliminary data.</text>
</comment>
<feature type="compositionally biased region" description="Pro residues" evidence="5">
    <location>
        <begin position="649"/>
        <end position="663"/>
    </location>
</feature>
<protein>
    <recommendedName>
        <fullName evidence="6">Carrier domain-containing protein</fullName>
    </recommendedName>
</protein>
<keyword evidence="8" id="KW-1185">Reference proteome</keyword>
<evidence type="ECO:0000313" key="8">
    <source>
        <dbReference type="Proteomes" id="UP000301309"/>
    </source>
</evidence>
<dbReference type="FunFam" id="3.30.559.30:FF:000001">
    <property type="entry name" value="Non-ribosomal peptide synthetase"/>
    <property type="match status" value="1"/>
</dbReference>
<dbReference type="SMART" id="SM00823">
    <property type="entry name" value="PKS_PP"/>
    <property type="match status" value="1"/>
</dbReference>
<dbReference type="InterPro" id="IPR006162">
    <property type="entry name" value="Ppantetheine_attach_site"/>
</dbReference>
<dbReference type="SUPFAM" id="SSF56801">
    <property type="entry name" value="Acetyl-CoA synthetase-like"/>
    <property type="match status" value="1"/>
</dbReference>
<dbReference type="GO" id="GO:0008610">
    <property type="term" value="P:lipid biosynthetic process"/>
    <property type="evidence" value="ECO:0007669"/>
    <property type="project" value="UniProtKB-ARBA"/>
</dbReference>
<dbReference type="InterPro" id="IPR036736">
    <property type="entry name" value="ACP-like_sf"/>
</dbReference>
<dbReference type="FunFam" id="3.30.559.10:FF:000012">
    <property type="entry name" value="Non-ribosomal peptide synthetase"/>
    <property type="match status" value="1"/>
</dbReference>
<dbReference type="GO" id="GO:0031177">
    <property type="term" value="F:phosphopantetheine binding"/>
    <property type="evidence" value="ECO:0007669"/>
    <property type="project" value="InterPro"/>
</dbReference>
<proteinExistence type="inferred from homology"/>
<dbReference type="Gene3D" id="3.30.559.30">
    <property type="entry name" value="Nonribosomal peptide synthetase, condensation domain"/>
    <property type="match status" value="1"/>
</dbReference>
<dbReference type="GO" id="GO:0017000">
    <property type="term" value="P:antibiotic biosynthetic process"/>
    <property type="evidence" value="ECO:0007669"/>
    <property type="project" value="UniProtKB-ARBA"/>
</dbReference>
<evidence type="ECO:0000256" key="4">
    <source>
        <dbReference type="ARBA" id="ARBA00022553"/>
    </source>
</evidence>
<dbReference type="AlphaFoldDB" id="A0A4D4KNZ8"/>
<dbReference type="SUPFAM" id="SSF52777">
    <property type="entry name" value="CoA-dependent acyltransferases"/>
    <property type="match status" value="2"/>
</dbReference>
<dbReference type="InterPro" id="IPR023213">
    <property type="entry name" value="CAT-like_dom_sf"/>
</dbReference>
<dbReference type="GO" id="GO:0003824">
    <property type="term" value="F:catalytic activity"/>
    <property type="evidence" value="ECO:0007669"/>
    <property type="project" value="InterPro"/>
</dbReference>
<dbReference type="EMBL" id="BJHW01000001">
    <property type="protein sequence ID" value="GDY50635.1"/>
    <property type="molecule type" value="Genomic_DNA"/>
</dbReference>
<keyword evidence="4" id="KW-0597">Phosphoprotein</keyword>
<dbReference type="Pfam" id="PF00550">
    <property type="entry name" value="PP-binding"/>
    <property type="match status" value="1"/>
</dbReference>
<evidence type="ECO:0000259" key="6">
    <source>
        <dbReference type="PROSITE" id="PS50075"/>
    </source>
</evidence>
<keyword evidence="3" id="KW-0596">Phosphopantetheine</keyword>
<dbReference type="GO" id="GO:0043041">
    <property type="term" value="P:amino acid activation for nonribosomal peptide biosynthetic process"/>
    <property type="evidence" value="ECO:0007669"/>
    <property type="project" value="TreeGrafter"/>
</dbReference>
<dbReference type="Pfam" id="PF13193">
    <property type="entry name" value="AMP-binding_C"/>
    <property type="match status" value="1"/>
</dbReference>
<dbReference type="InterPro" id="IPR001242">
    <property type="entry name" value="Condensation_dom"/>
</dbReference>
<feature type="domain" description="Carrier" evidence="6">
    <location>
        <begin position="84"/>
        <end position="159"/>
    </location>
</feature>
<organism evidence="7 8">
    <name type="scientific">Streptomyces violaceusniger</name>
    <dbReference type="NCBI Taxonomy" id="68280"/>
    <lineage>
        <taxon>Bacteria</taxon>
        <taxon>Bacillati</taxon>
        <taxon>Actinomycetota</taxon>
        <taxon>Actinomycetes</taxon>
        <taxon>Kitasatosporales</taxon>
        <taxon>Streptomycetaceae</taxon>
        <taxon>Streptomyces</taxon>
        <taxon>Streptomyces violaceusniger group</taxon>
    </lineage>
</organism>
<dbReference type="SUPFAM" id="SSF47336">
    <property type="entry name" value="ACP-like"/>
    <property type="match status" value="1"/>
</dbReference>
<dbReference type="FunFam" id="1.10.1200.10:FF:000016">
    <property type="entry name" value="Non-ribosomal peptide synthase"/>
    <property type="match status" value="1"/>
</dbReference>
<reference evidence="7 8" key="1">
    <citation type="journal article" date="2020" name="Int. J. Syst. Evol. Microbiol.">
        <title>Reclassification of Streptomyces castelarensis and Streptomyces sporoclivatus as later heterotypic synonyms of Streptomyces antimycoticus.</title>
        <authorList>
            <person name="Komaki H."/>
            <person name="Tamura T."/>
        </authorList>
    </citation>
    <scope>NUCLEOTIDE SEQUENCE [LARGE SCALE GENOMIC DNA]</scope>
    <source>
        <strain evidence="7 8">NBRC 13459</strain>
    </source>
</reference>
<evidence type="ECO:0000256" key="3">
    <source>
        <dbReference type="ARBA" id="ARBA00022450"/>
    </source>
</evidence>
<dbReference type="Pfam" id="PF00668">
    <property type="entry name" value="Condensation"/>
    <property type="match status" value="1"/>
</dbReference>
<dbReference type="PANTHER" id="PTHR45527">
    <property type="entry name" value="NONRIBOSOMAL PEPTIDE SYNTHETASE"/>
    <property type="match status" value="1"/>
</dbReference>
<evidence type="ECO:0000256" key="1">
    <source>
        <dbReference type="ARBA" id="ARBA00001957"/>
    </source>
</evidence>
<dbReference type="InterPro" id="IPR045851">
    <property type="entry name" value="AMP-bd_C_sf"/>
</dbReference>
<dbReference type="GO" id="GO:0005829">
    <property type="term" value="C:cytosol"/>
    <property type="evidence" value="ECO:0007669"/>
    <property type="project" value="TreeGrafter"/>
</dbReference>
<dbReference type="PROSITE" id="PS00012">
    <property type="entry name" value="PHOSPHOPANTETHEINE"/>
    <property type="match status" value="1"/>
</dbReference>
<dbReference type="GO" id="GO:0044550">
    <property type="term" value="P:secondary metabolite biosynthetic process"/>
    <property type="evidence" value="ECO:0007669"/>
    <property type="project" value="TreeGrafter"/>
</dbReference>
<dbReference type="GO" id="GO:0072330">
    <property type="term" value="P:monocarboxylic acid biosynthetic process"/>
    <property type="evidence" value="ECO:0007669"/>
    <property type="project" value="UniProtKB-ARBA"/>
</dbReference>
<feature type="region of interest" description="Disordered" evidence="5">
    <location>
        <begin position="636"/>
        <end position="669"/>
    </location>
</feature>
<comment type="similarity">
    <text evidence="2">Belongs to the ATP-dependent AMP-binding enzyme family.</text>
</comment>
<dbReference type="Proteomes" id="UP000301309">
    <property type="component" value="Unassembled WGS sequence"/>
</dbReference>
<gene>
    <name evidence="7" type="ORF">SVIO_012580</name>
</gene>
<evidence type="ECO:0000256" key="5">
    <source>
        <dbReference type="SAM" id="MobiDB-lite"/>
    </source>
</evidence>
<dbReference type="InterPro" id="IPR025110">
    <property type="entry name" value="AMP-bd_C"/>
</dbReference>
<dbReference type="PROSITE" id="PS50075">
    <property type="entry name" value="CARRIER"/>
    <property type="match status" value="1"/>
</dbReference>
<dbReference type="Gene3D" id="3.30.559.10">
    <property type="entry name" value="Chloramphenicol acetyltransferase-like domain"/>
    <property type="match status" value="1"/>
</dbReference>
<accession>A0A4D4KNZ8</accession>
<evidence type="ECO:0000313" key="7">
    <source>
        <dbReference type="EMBL" id="GDY50635.1"/>
    </source>
</evidence>
<evidence type="ECO:0000256" key="2">
    <source>
        <dbReference type="ARBA" id="ARBA00006432"/>
    </source>
</evidence>
<dbReference type="Gene3D" id="3.30.300.30">
    <property type="match status" value="1"/>
</dbReference>